<evidence type="ECO:0000256" key="3">
    <source>
        <dbReference type="ARBA" id="ARBA00010042"/>
    </source>
</evidence>
<evidence type="ECO:0000313" key="11">
    <source>
        <dbReference type="Proteomes" id="UP001642483"/>
    </source>
</evidence>
<dbReference type="PANTHER" id="PTHR13142">
    <property type="entry name" value="INNER CENTROMERE PROTEIN"/>
    <property type="match status" value="1"/>
</dbReference>
<feature type="region of interest" description="Disordered" evidence="8">
    <location>
        <begin position="170"/>
        <end position="193"/>
    </location>
</feature>
<evidence type="ECO:0000256" key="7">
    <source>
        <dbReference type="ARBA" id="ARBA00023242"/>
    </source>
</evidence>
<proteinExistence type="inferred from homology"/>
<feature type="region of interest" description="Disordered" evidence="8">
    <location>
        <begin position="677"/>
        <end position="775"/>
    </location>
</feature>
<dbReference type="EMBL" id="CAWYQH010000130">
    <property type="protein sequence ID" value="CAK8692478.1"/>
    <property type="molecule type" value="Genomic_DNA"/>
</dbReference>
<feature type="region of interest" description="Disordered" evidence="8">
    <location>
        <begin position="512"/>
        <end position="588"/>
    </location>
</feature>
<evidence type="ECO:0000259" key="9">
    <source>
        <dbReference type="Pfam" id="PF03941"/>
    </source>
</evidence>
<dbReference type="Pfam" id="PF03941">
    <property type="entry name" value="INCENP_ARK-bind"/>
    <property type="match status" value="1"/>
</dbReference>
<comment type="subcellular location">
    <subcellularLocation>
        <location evidence="2">Cytoplasm</location>
        <location evidence="2">Cytoskeleton</location>
        <location evidence="2">Spindle</location>
    </subcellularLocation>
    <subcellularLocation>
        <location evidence="1">Nucleus</location>
    </subcellularLocation>
</comment>
<accession>A0ABP0GN50</accession>
<comment type="caution">
    <text evidence="10">The sequence shown here is derived from an EMBL/GenBank/DDBJ whole genome shotgun (WGS) entry which is preliminary data.</text>
</comment>
<evidence type="ECO:0000256" key="6">
    <source>
        <dbReference type="ARBA" id="ARBA00023212"/>
    </source>
</evidence>
<keyword evidence="11" id="KW-1185">Reference proteome</keyword>
<name>A0ABP0GN50_CLALP</name>
<evidence type="ECO:0000313" key="10">
    <source>
        <dbReference type="EMBL" id="CAK8692478.1"/>
    </source>
</evidence>
<gene>
    <name evidence="10" type="ORF">CVLEPA_LOCUS25742</name>
</gene>
<keyword evidence="7" id="KW-0539">Nucleus</keyword>
<protein>
    <recommendedName>
        <fullName evidence="9">Inner centromere protein ARK-binding domain-containing protein</fullName>
    </recommendedName>
</protein>
<comment type="similarity">
    <text evidence="3">Belongs to the INCENP family.</text>
</comment>
<keyword evidence="6" id="KW-0206">Cytoskeleton</keyword>
<evidence type="ECO:0000256" key="2">
    <source>
        <dbReference type="ARBA" id="ARBA00004186"/>
    </source>
</evidence>
<feature type="region of interest" description="Disordered" evidence="8">
    <location>
        <begin position="230"/>
        <end position="273"/>
    </location>
</feature>
<feature type="region of interest" description="Disordered" evidence="8">
    <location>
        <begin position="911"/>
        <end position="958"/>
    </location>
</feature>
<feature type="non-terminal residue" evidence="10">
    <location>
        <position position="1"/>
    </location>
</feature>
<dbReference type="PANTHER" id="PTHR13142:SF1">
    <property type="entry name" value="INNER CENTROMERE PROTEIN"/>
    <property type="match status" value="1"/>
</dbReference>
<reference evidence="10 11" key="1">
    <citation type="submission" date="2024-02" db="EMBL/GenBank/DDBJ databases">
        <authorList>
            <person name="Daric V."/>
            <person name="Darras S."/>
        </authorList>
    </citation>
    <scope>NUCLEOTIDE SEQUENCE [LARGE SCALE GENOMIC DNA]</scope>
</reference>
<feature type="compositionally biased region" description="Basic residues" evidence="8">
    <location>
        <begin position="118"/>
        <end position="130"/>
    </location>
</feature>
<feature type="compositionally biased region" description="Basic and acidic residues" evidence="8">
    <location>
        <begin position="791"/>
        <end position="863"/>
    </location>
</feature>
<keyword evidence="4" id="KW-0963">Cytoplasm</keyword>
<feature type="compositionally biased region" description="Basic and acidic residues" evidence="8">
    <location>
        <begin position="248"/>
        <end position="267"/>
    </location>
</feature>
<dbReference type="InterPro" id="IPR005635">
    <property type="entry name" value="Inner_centromere_prot_ARK-bd"/>
</dbReference>
<feature type="domain" description="Inner centromere protein ARK-binding" evidence="9">
    <location>
        <begin position="945"/>
        <end position="1002"/>
    </location>
</feature>
<evidence type="ECO:0000256" key="4">
    <source>
        <dbReference type="ARBA" id="ARBA00022490"/>
    </source>
</evidence>
<feature type="compositionally biased region" description="Polar residues" evidence="8">
    <location>
        <begin position="560"/>
        <end position="572"/>
    </location>
</feature>
<feature type="compositionally biased region" description="Polar residues" evidence="8">
    <location>
        <begin position="911"/>
        <end position="923"/>
    </location>
</feature>
<evidence type="ECO:0000256" key="1">
    <source>
        <dbReference type="ARBA" id="ARBA00004123"/>
    </source>
</evidence>
<feature type="compositionally biased region" description="Basic and acidic residues" evidence="8">
    <location>
        <begin position="530"/>
        <end position="540"/>
    </location>
</feature>
<sequence>TFFILLHGIILHNMDITSIAFDSRSLPCLWQSPDRDYIPLINYPNKDGNFKVYGSLELSWEDTSPSSGALETLMQHVRTCRATFENLKQNTFDSLAKLGKDNFSVPLHPKTPSAATKTKSRTRGIQKKKSVLQVPPRRSSRRQARSENNPRISMEVIDTLTSLGLVKQTKKQKKVDKISPSQPEEFSKETSKTVTNNTAVFEEHISQTSPHHSPKVRQLIEYHEHAVAEVTEATDKQPYRQTGGSGTHSKEEQLVDKKSTETDEKAVESSVMEVDANDSCNTLAIAVEQDEPEEMDEAATDGRASISQIINSANEERNSLKRKSECATSSSQISANISSVCSSSAATIDLDEFVSNQEIRSNPKEDTMEQSDFIFTLSDKSDKEDDEPVPATKTTSIPPKKSYSLRKSIKSTARCLDGLAAKRRSTRQSQRLKVMQNVSISSLNAENTTLCNNLTTTEKSATTDDDTESTISPIQEIGEDRDQRNKEGLKKYISKPKIIKPIVRPTIKRNIKKSTSIKSAGQLKRSRAHLGKDTSFHCENKAGGLSTPSPPKQKRPRNIVQVSKFLNRSTAASRARKTPGRASPVPTRSRFEFRMLQTPTSSNINNTVKSFLLRNTPEKINKENDALLKKKQMEEKRRKEEELQHKLEEEKQLRITEQKKKREERAKRAIEIRMAREKAEKERKDQLQDRWEQRIADADRNKNQRRVEENVKMLREMEKQSKAEAKRKEEEEEKLKRIEEQKNARREREVLRRQKKEEAKLARAEEKRKKEELKKLKEEERIREEQLKQEEQLVREREEAKRREDEEAKRKQEELEKKALEEKLRKKMEAAKKREDLRKKVEEERRLREGAAKQEAAKQEAAKAKLVPQEDAAYYKKIREAEERIKVLQQQSVLNTTHTNHGTPIRAVQNTTYTQDETLNNYDMTPRGPGRPLLPSTSEDYNIEDFRSDDSTDNEDEPKKVVPKWAKGAQLQSAIIKQYRFPPNIDHVFPNLLDPVNLSRIFQRYKERYFKRTSSAHWNSPVMPPGHISFTQQCKGFD</sequence>
<dbReference type="Gene3D" id="1.20.5.2230">
    <property type="match status" value="1"/>
</dbReference>
<organism evidence="10 11">
    <name type="scientific">Clavelina lepadiformis</name>
    <name type="common">Light-bulb sea squirt</name>
    <name type="synonym">Ascidia lepadiformis</name>
    <dbReference type="NCBI Taxonomy" id="159417"/>
    <lineage>
        <taxon>Eukaryota</taxon>
        <taxon>Metazoa</taxon>
        <taxon>Chordata</taxon>
        <taxon>Tunicata</taxon>
        <taxon>Ascidiacea</taxon>
        <taxon>Aplousobranchia</taxon>
        <taxon>Clavelinidae</taxon>
        <taxon>Clavelina</taxon>
    </lineage>
</organism>
<feature type="region of interest" description="Disordered" evidence="8">
    <location>
        <begin position="791"/>
        <end position="865"/>
    </location>
</feature>
<evidence type="ECO:0000256" key="8">
    <source>
        <dbReference type="SAM" id="MobiDB-lite"/>
    </source>
</evidence>
<keyword evidence="5" id="KW-0159">Chromosome partition</keyword>
<feature type="region of interest" description="Disordered" evidence="8">
    <location>
        <begin position="103"/>
        <end position="153"/>
    </location>
</feature>
<evidence type="ECO:0000256" key="5">
    <source>
        <dbReference type="ARBA" id="ARBA00022829"/>
    </source>
</evidence>
<feature type="region of interest" description="Disordered" evidence="8">
    <location>
        <begin position="378"/>
        <end position="401"/>
    </location>
</feature>
<dbReference type="Proteomes" id="UP001642483">
    <property type="component" value="Unassembled WGS sequence"/>
</dbReference>